<feature type="compositionally biased region" description="Polar residues" evidence="9">
    <location>
        <begin position="336"/>
        <end position="345"/>
    </location>
</feature>
<evidence type="ECO:0000256" key="2">
    <source>
        <dbReference type="ARBA" id="ARBA00022679"/>
    </source>
</evidence>
<organism evidence="11 12">
    <name type="scientific">Chlamydomonas reinhardtii</name>
    <name type="common">Chlamydomonas smithii</name>
    <dbReference type="NCBI Taxonomy" id="3055"/>
    <lineage>
        <taxon>Eukaryota</taxon>
        <taxon>Viridiplantae</taxon>
        <taxon>Chlorophyta</taxon>
        <taxon>core chlorophytes</taxon>
        <taxon>Chlorophyceae</taxon>
        <taxon>CS clade</taxon>
        <taxon>Chlamydomonadales</taxon>
        <taxon>Chlamydomonadaceae</taxon>
        <taxon>Chlamydomonas</taxon>
    </lineage>
</organism>
<dbReference type="InParanoid" id="A0A2K3DQ52"/>
<dbReference type="Gramene" id="PNW82672">
    <property type="protein sequence ID" value="PNW82672"/>
    <property type="gene ID" value="CHLRE_06g288908v5"/>
</dbReference>
<feature type="active site" description="Proton acceptor" evidence="6">
    <location>
        <position position="808"/>
    </location>
</feature>
<keyword evidence="3 7" id="KW-0547">Nucleotide-binding</keyword>
<dbReference type="EMBL" id="CM008967">
    <property type="protein sequence ID" value="PNW82672.1"/>
    <property type="molecule type" value="Genomic_DNA"/>
</dbReference>
<evidence type="ECO:0000256" key="8">
    <source>
        <dbReference type="PIRSR" id="PIRSR630616-3"/>
    </source>
</evidence>
<dbReference type="GO" id="GO:0005876">
    <property type="term" value="C:spindle microtubule"/>
    <property type="evidence" value="ECO:0000318"/>
    <property type="project" value="GO_Central"/>
</dbReference>
<proteinExistence type="predicted"/>
<dbReference type="PROSITE" id="PS50011">
    <property type="entry name" value="PROTEIN_KINASE_DOM"/>
    <property type="match status" value="1"/>
</dbReference>
<dbReference type="InterPro" id="IPR011009">
    <property type="entry name" value="Kinase-like_dom_sf"/>
</dbReference>
<dbReference type="STRING" id="3055.A0A2K3DQ52"/>
<dbReference type="KEGG" id="cre:CHLRE_06g288908v5"/>
<dbReference type="Pfam" id="PF00069">
    <property type="entry name" value="Pkinase"/>
    <property type="match status" value="1"/>
</dbReference>
<keyword evidence="2" id="KW-0808">Transferase</keyword>
<dbReference type="InterPro" id="IPR008271">
    <property type="entry name" value="Ser/Thr_kinase_AS"/>
</dbReference>
<dbReference type="GeneID" id="5721059"/>
<feature type="cross-link" description="Glycyl lysine isopeptide (Lys-Gly) (interchain with G-Cter in SUMO2)" evidence="8">
    <location>
        <position position="810"/>
    </location>
</feature>
<dbReference type="SMART" id="SM00220">
    <property type="entry name" value="S_TKc"/>
    <property type="match status" value="1"/>
</dbReference>
<evidence type="ECO:0000256" key="7">
    <source>
        <dbReference type="PIRSR" id="PIRSR630616-2"/>
    </source>
</evidence>
<feature type="compositionally biased region" description="Gly residues" evidence="9">
    <location>
        <begin position="486"/>
        <end position="498"/>
    </location>
</feature>
<evidence type="ECO:0000256" key="5">
    <source>
        <dbReference type="ARBA" id="ARBA00022840"/>
    </source>
</evidence>
<dbReference type="Proteomes" id="UP000006906">
    <property type="component" value="Chromosome 6"/>
</dbReference>
<dbReference type="ExpressionAtlas" id="A0A2K3DQ52">
    <property type="expression patterns" value="baseline"/>
</dbReference>
<feature type="region of interest" description="Disordered" evidence="9">
    <location>
        <begin position="275"/>
        <end position="301"/>
    </location>
</feature>
<dbReference type="Gene3D" id="1.10.510.10">
    <property type="entry name" value="Transferase(Phosphotransferase) domain 1"/>
    <property type="match status" value="1"/>
</dbReference>
<evidence type="ECO:0000256" key="3">
    <source>
        <dbReference type="ARBA" id="ARBA00022741"/>
    </source>
</evidence>
<evidence type="ECO:0000259" key="10">
    <source>
        <dbReference type="PROSITE" id="PS50011"/>
    </source>
</evidence>
<feature type="compositionally biased region" description="Pro residues" evidence="9">
    <location>
        <begin position="434"/>
        <end position="443"/>
    </location>
</feature>
<gene>
    <name evidence="11" type="ORF">CHLRE_06g288908v5</name>
</gene>
<feature type="region of interest" description="Disordered" evidence="9">
    <location>
        <begin position="574"/>
        <end position="642"/>
    </location>
</feature>
<feature type="domain" description="Protein kinase" evidence="10">
    <location>
        <begin position="683"/>
        <end position="951"/>
    </location>
</feature>
<dbReference type="AlphaFoldDB" id="A0A2K3DQ52"/>
<feature type="compositionally biased region" description="Low complexity" evidence="9">
    <location>
        <begin position="196"/>
        <end position="218"/>
    </location>
</feature>
<feature type="compositionally biased region" description="Low complexity" evidence="9">
    <location>
        <begin position="456"/>
        <end position="478"/>
    </location>
</feature>
<feature type="compositionally biased region" description="Low complexity" evidence="9">
    <location>
        <begin position="285"/>
        <end position="301"/>
    </location>
</feature>
<feature type="compositionally biased region" description="Low complexity" evidence="9">
    <location>
        <begin position="499"/>
        <end position="519"/>
    </location>
</feature>
<keyword evidence="5 7" id="KW-0067">ATP-binding</keyword>
<feature type="binding site" evidence="7">
    <location>
        <begin position="760"/>
        <end position="762"/>
    </location>
    <ligand>
        <name>ATP</name>
        <dbReference type="ChEBI" id="CHEBI:30616"/>
    </ligand>
</feature>
<dbReference type="GO" id="GO:0032133">
    <property type="term" value="C:chromosome passenger complex"/>
    <property type="evidence" value="ECO:0000318"/>
    <property type="project" value="GO_Central"/>
</dbReference>
<feature type="region of interest" description="Disordered" evidence="9">
    <location>
        <begin position="332"/>
        <end position="371"/>
    </location>
</feature>
<dbReference type="GO" id="GO:0005634">
    <property type="term" value="C:nucleus"/>
    <property type="evidence" value="ECO:0000318"/>
    <property type="project" value="GO_Central"/>
</dbReference>
<dbReference type="PaxDb" id="3055-EDP01770"/>
<evidence type="ECO:0000256" key="9">
    <source>
        <dbReference type="SAM" id="MobiDB-lite"/>
    </source>
</evidence>
<dbReference type="OrthoDB" id="377346at2759"/>
<accession>A0A2K3DQ52</accession>
<feature type="binding site" evidence="7">
    <location>
        <position position="712"/>
    </location>
    <ligand>
        <name>ATP</name>
        <dbReference type="ChEBI" id="CHEBI:30616"/>
    </ligand>
</feature>
<keyword evidence="12" id="KW-1185">Reference proteome</keyword>
<feature type="binding site" evidence="7">
    <location>
        <position position="828"/>
    </location>
    <ligand>
        <name>ATP</name>
        <dbReference type="ChEBI" id="CHEBI:30616"/>
    </ligand>
</feature>
<feature type="binding site" evidence="7">
    <location>
        <begin position="812"/>
        <end position="813"/>
    </location>
    <ligand>
        <name>ATP</name>
        <dbReference type="ChEBI" id="CHEBI:30616"/>
    </ligand>
</feature>
<dbReference type="SUPFAM" id="SSF56112">
    <property type="entry name" value="Protein kinase-like (PK-like)"/>
    <property type="match status" value="1"/>
</dbReference>
<keyword evidence="1" id="KW-0723">Serine/threonine-protein kinase</keyword>
<dbReference type="InterPro" id="IPR000719">
    <property type="entry name" value="Prot_kinase_dom"/>
</dbReference>
<feature type="region of interest" description="Disordered" evidence="9">
    <location>
        <begin position="423"/>
        <end position="562"/>
    </location>
</feature>
<dbReference type="FunFam" id="1.10.510.10:FF:000813">
    <property type="entry name" value="Aurora-like kinase"/>
    <property type="match status" value="1"/>
</dbReference>
<protein>
    <recommendedName>
        <fullName evidence="10">Protein kinase domain-containing protein</fullName>
    </recommendedName>
</protein>
<dbReference type="PANTHER" id="PTHR24350">
    <property type="entry name" value="SERINE/THREONINE-PROTEIN KINASE IAL-RELATED"/>
    <property type="match status" value="1"/>
</dbReference>
<reference evidence="11 12" key="1">
    <citation type="journal article" date="2007" name="Science">
        <title>The Chlamydomonas genome reveals the evolution of key animal and plant functions.</title>
        <authorList>
            <person name="Merchant S.S."/>
            <person name="Prochnik S.E."/>
            <person name="Vallon O."/>
            <person name="Harris E.H."/>
            <person name="Karpowicz S.J."/>
            <person name="Witman G.B."/>
            <person name="Terry A."/>
            <person name="Salamov A."/>
            <person name="Fritz-Laylin L.K."/>
            <person name="Marechal-Drouard L."/>
            <person name="Marshall W.F."/>
            <person name="Qu L.H."/>
            <person name="Nelson D.R."/>
            <person name="Sanderfoot A.A."/>
            <person name="Spalding M.H."/>
            <person name="Kapitonov V.V."/>
            <person name="Ren Q."/>
            <person name="Ferris P."/>
            <person name="Lindquist E."/>
            <person name="Shapiro H."/>
            <person name="Lucas S.M."/>
            <person name="Grimwood J."/>
            <person name="Schmutz J."/>
            <person name="Cardol P."/>
            <person name="Cerutti H."/>
            <person name="Chanfreau G."/>
            <person name="Chen C.L."/>
            <person name="Cognat V."/>
            <person name="Croft M.T."/>
            <person name="Dent R."/>
            <person name="Dutcher S."/>
            <person name="Fernandez E."/>
            <person name="Fukuzawa H."/>
            <person name="Gonzalez-Ballester D."/>
            <person name="Gonzalez-Halphen D."/>
            <person name="Hallmann A."/>
            <person name="Hanikenne M."/>
            <person name="Hippler M."/>
            <person name="Inwood W."/>
            <person name="Jabbari K."/>
            <person name="Kalanon M."/>
            <person name="Kuras R."/>
            <person name="Lefebvre P.A."/>
            <person name="Lemaire S.D."/>
            <person name="Lobanov A.V."/>
            <person name="Lohr M."/>
            <person name="Manuell A."/>
            <person name="Meier I."/>
            <person name="Mets L."/>
            <person name="Mittag M."/>
            <person name="Mittelmeier T."/>
            <person name="Moroney J.V."/>
            <person name="Moseley J."/>
            <person name="Napoli C."/>
            <person name="Nedelcu A.M."/>
            <person name="Niyogi K."/>
            <person name="Novoselov S.V."/>
            <person name="Paulsen I.T."/>
            <person name="Pazour G."/>
            <person name="Purton S."/>
            <person name="Ral J.P."/>
            <person name="Riano-Pachon D.M."/>
            <person name="Riekhof W."/>
            <person name="Rymarquis L."/>
            <person name="Schroda M."/>
            <person name="Stern D."/>
            <person name="Umen J."/>
            <person name="Willows R."/>
            <person name="Wilson N."/>
            <person name="Zimmer S.L."/>
            <person name="Allmer J."/>
            <person name="Balk J."/>
            <person name="Bisova K."/>
            <person name="Chen C.J."/>
            <person name="Elias M."/>
            <person name="Gendler K."/>
            <person name="Hauser C."/>
            <person name="Lamb M.R."/>
            <person name="Ledford H."/>
            <person name="Long J.C."/>
            <person name="Minagawa J."/>
            <person name="Page M.D."/>
            <person name="Pan J."/>
            <person name="Pootakham W."/>
            <person name="Roje S."/>
            <person name="Rose A."/>
            <person name="Stahlberg E."/>
            <person name="Terauchi A.M."/>
            <person name="Yang P."/>
            <person name="Ball S."/>
            <person name="Bowler C."/>
            <person name="Dieckmann C.L."/>
            <person name="Gladyshev V.N."/>
            <person name="Green P."/>
            <person name="Jorgensen R."/>
            <person name="Mayfield S."/>
            <person name="Mueller-Roeber B."/>
            <person name="Rajamani S."/>
            <person name="Sayre R.T."/>
            <person name="Brokstein P."/>
            <person name="Dubchak I."/>
            <person name="Goodstein D."/>
            <person name="Hornick L."/>
            <person name="Huang Y.W."/>
            <person name="Jhaveri J."/>
            <person name="Luo Y."/>
            <person name="Martinez D."/>
            <person name="Ngau W.C."/>
            <person name="Otillar B."/>
            <person name="Poliakov A."/>
            <person name="Porter A."/>
            <person name="Szajkowski L."/>
            <person name="Werner G."/>
            <person name="Zhou K."/>
            <person name="Grigoriev I.V."/>
            <person name="Rokhsar D.S."/>
            <person name="Grossman A.R."/>
        </authorList>
    </citation>
    <scope>NUCLEOTIDE SEQUENCE [LARGE SCALE GENOMIC DNA]</scope>
    <source>
        <strain evidence="12">CC-503</strain>
    </source>
</reference>
<sequence length="961" mass="98468">MALKLRPIAVYPDAAYEPGTPDSSTASRARACVAMVHTDVAKLDERQDSMGAEEQGRVSRFRAKLRKLLLVGGRMRRSGPMAKPSQQESLRSHVSAVDLSIAEPNLEVQASAGSGWPAGSVSGRTGNRAGTAIPAHSSAKAAGGVALRPTTPPTGAPFPLATRASPASPCYHFFSPSSTAACPVAASGQRASSTHLGGAVAGSGLPSSASSSGLPSPAASPYHHSIVGGCASAGPAAVRQQAQLLQAPPPQTLRRAVSFGPNVADARAALGSSGMATGSNGGGSAAASPTAAAGSGTARSSHSVGHTFVAHATARPNIVSVPEDKALAVDALSEPGPSTSAPNSQRGCASASRLGSSAGGRSDGPNPLMDFVLSHTPGAGAGGSDIDAILLSSSQSCDAYQSAGGGGGGEAGGAVLHQGLLRLPSASGQGPHLARPPPMPPPLSLSRSGSFGGRAGAWRASPPGTAKPTAAAARAAVAGEEHQQGSSGGCSGSCGGSSGSVPCAPASAASPFSTAAAGAKPPQPPSPVHRSATATHADAPPRTPPTPQARQHHGPPSGMTRGMSAIALSSISSASFNSPLRPPAALSPTLAAGHGASQQTHQQPQPRQQAAAAELSSAAGAAPGLPGPPPSSQPPVRRAHSTVDASMLRPTPETPPGPPGVLMAVGASMPREMTRSEWRLEDYTLLKKLYKGNYSAVHKALCRTSMQLVVVKVYDTARMTELARNHVKREAALHSVLEHDNILKLFAVFSQGPYVVLIEEVAEGGDLYHVLKDVPGHRLHEDRAVAGVLSPLLRALSHLHAQGIVHRDIKLENILFSDRHHTHMLLADFGIALSLRQERAVTRAGTTEYMSPEQLKCPFKRHPSDNKDRTDLHYGAGVDVWATGVLAYELLHGYPPFMGSSREETESFIATAPVQVSSALSAGARDFVLSCLHKDPALRPTVPQLLAHPWIRTNTRQLRVP</sequence>
<evidence type="ECO:0000256" key="1">
    <source>
        <dbReference type="ARBA" id="ARBA00022527"/>
    </source>
</evidence>
<feature type="compositionally biased region" description="Low complexity" evidence="9">
    <location>
        <begin position="346"/>
        <end position="356"/>
    </location>
</feature>
<evidence type="ECO:0000256" key="6">
    <source>
        <dbReference type="PIRSR" id="PIRSR630616-1"/>
    </source>
</evidence>
<keyword evidence="4" id="KW-0418">Kinase</keyword>
<dbReference type="GO" id="GO:0004674">
    <property type="term" value="F:protein serine/threonine kinase activity"/>
    <property type="evidence" value="ECO:0007669"/>
    <property type="project" value="UniProtKB-KW"/>
</dbReference>
<feature type="compositionally biased region" description="Low complexity" evidence="9">
    <location>
        <begin position="596"/>
        <end position="624"/>
    </location>
</feature>
<dbReference type="InterPro" id="IPR030616">
    <property type="entry name" value="Aur-like"/>
</dbReference>
<dbReference type="RefSeq" id="XP_042924093.1">
    <property type="nucleotide sequence ID" value="XM_043063387.1"/>
</dbReference>
<dbReference type="GO" id="GO:0051233">
    <property type="term" value="C:spindle midzone"/>
    <property type="evidence" value="ECO:0000318"/>
    <property type="project" value="GO_Central"/>
</dbReference>
<name>A0A2K3DQ52_CHLRE</name>
<feature type="region of interest" description="Disordered" evidence="9">
    <location>
        <begin position="194"/>
        <end position="218"/>
    </location>
</feature>
<evidence type="ECO:0000256" key="4">
    <source>
        <dbReference type="ARBA" id="ARBA00022777"/>
    </source>
</evidence>
<evidence type="ECO:0000313" key="12">
    <source>
        <dbReference type="Proteomes" id="UP000006906"/>
    </source>
</evidence>
<dbReference type="GO" id="GO:0007052">
    <property type="term" value="P:mitotic spindle organization"/>
    <property type="evidence" value="ECO:0000318"/>
    <property type="project" value="GO_Central"/>
</dbReference>
<dbReference type="GO" id="GO:0005524">
    <property type="term" value="F:ATP binding"/>
    <property type="evidence" value="ECO:0007669"/>
    <property type="project" value="UniProtKB-KW"/>
</dbReference>
<dbReference type="PROSITE" id="PS00108">
    <property type="entry name" value="PROTEIN_KINASE_ST"/>
    <property type="match status" value="1"/>
</dbReference>
<evidence type="ECO:0000313" key="11">
    <source>
        <dbReference type="EMBL" id="PNW82672.1"/>
    </source>
</evidence>
<dbReference type="GO" id="GO:0032465">
    <property type="term" value="P:regulation of cytokinesis"/>
    <property type="evidence" value="ECO:0000318"/>
    <property type="project" value="GO_Central"/>
</dbReference>